<protein>
    <submittedName>
        <fullName evidence="1">Uncharacterized protein</fullName>
    </submittedName>
</protein>
<evidence type="ECO:0000313" key="1">
    <source>
        <dbReference type="EMBL" id="SMO42809.1"/>
    </source>
</evidence>
<dbReference type="Proteomes" id="UP000320300">
    <property type="component" value="Unassembled WGS sequence"/>
</dbReference>
<reference evidence="1 2" key="1">
    <citation type="submission" date="2017-05" db="EMBL/GenBank/DDBJ databases">
        <authorList>
            <person name="Varghese N."/>
            <person name="Submissions S."/>
        </authorList>
    </citation>
    <scope>NUCLEOTIDE SEQUENCE [LARGE SCALE GENOMIC DNA]</scope>
    <source>
        <strain evidence="1 2">DSM 19036</strain>
    </source>
</reference>
<gene>
    <name evidence="1" type="ORF">SAMN06265348_10260</name>
</gene>
<dbReference type="EMBL" id="FXTN01000002">
    <property type="protein sequence ID" value="SMO42809.1"/>
    <property type="molecule type" value="Genomic_DNA"/>
</dbReference>
<keyword evidence="2" id="KW-1185">Reference proteome</keyword>
<evidence type="ECO:0000313" key="2">
    <source>
        <dbReference type="Proteomes" id="UP000320300"/>
    </source>
</evidence>
<dbReference type="AlphaFoldDB" id="A0A521B6T4"/>
<name>A0A521B6T4_9SPHI</name>
<proteinExistence type="predicted"/>
<accession>A0A521B6T4</accession>
<dbReference type="OrthoDB" id="9844379at2"/>
<dbReference type="RefSeq" id="WP_142526760.1">
    <property type="nucleotide sequence ID" value="NZ_CBCSJO010000003.1"/>
</dbReference>
<organism evidence="1 2">
    <name type="scientific">Pedobacter westerhofensis</name>
    <dbReference type="NCBI Taxonomy" id="425512"/>
    <lineage>
        <taxon>Bacteria</taxon>
        <taxon>Pseudomonadati</taxon>
        <taxon>Bacteroidota</taxon>
        <taxon>Sphingobacteriia</taxon>
        <taxon>Sphingobacteriales</taxon>
        <taxon>Sphingobacteriaceae</taxon>
        <taxon>Pedobacter</taxon>
    </lineage>
</organism>
<sequence>MNKIIIGLLAATVAAGGSVLTNPEKKYSTGDWYGHTLSGAYTRFSSPYLLGLCLPLSIDPCAYYETPAGDGHIPNSFSSAQAMEWEDDGYLVGVGSGFYLGL</sequence>